<comment type="similarity">
    <text evidence="2">Belongs to the TMEM186 family.</text>
</comment>
<evidence type="ECO:0000256" key="10">
    <source>
        <dbReference type="SAM" id="Phobius"/>
    </source>
</evidence>
<dbReference type="EMBL" id="HBUF01214212">
    <property type="protein sequence ID" value="CAG6666442.1"/>
    <property type="molecule type" value="Transcribed_RNA"/>
</dbReference>
<dbReference type="GO" id="GO:0005743">
    <property type="term" value="C:mitochondrial inner membrane"/>
    <property type="evidence" value="ECO:0007669"/>
    <property type="project" value="UniProtKB-SubCell"/>
</dbReference>
<keyword evidence="5" id="KW-0999">Mitochondrion inner membrane</keyword>
<keyword evidence="8 10" id="KW-0472">Membrane</keyword>
<evidence type="ECO:0000256" key="3">
    <source>
        <dbReference type="ARBA" id="ARBA00014604"/>
    </source>
</evidence>
<evidence type="ECO:0000256" key="1">
    <source>
        <dbReference type="ARBA" id="ARBA00004448"/>
    </source>
</evidence>
<reference evidence="11" key="1">
    <citation type="submission" date="2021-05" db="EMBL/GenBank/DDBJ databases">
        <authorList>
            <person name="Alioto T."/>
            <person name="Alioto T."/>
            <person name="Gomez Garrido J."/>
        </authorList>
    </citation>
    <scope>NUCLEOTIDE SEQUENCE</scope>
</reference>
<organism evidence="11">
    <name type="scientific">Cacopsylla melanoneura</name>
    <dbReference type="NCBI Taxonomy" id="428564"/>
    <lineage>
        <taxon>Eukaryota</taxon>
        <taxon>Metazoa</taxon>
        <taxon>Ecdysozoa</taxon>
        <taxon>Arthropoda</taxon>
        <taxon>Hexapoda</taxon>
        <taxon>Insecta</taxon>
        <taxon>Pterygota</taxon>
        <taxon>Neoptera</taxon>
        <taxon>Paraneoptera</taxon>
        <taxon>Hemiptera</taxon>
        <taxon>Sternorrhyncha</taxon>
        <taxon>Psylloidea</taxon>
        <taxon>Psyllidae</taxon>
        <taxon>Psyllinae</taxon>
        <taxon>Cacopsylla</taxon>
    </lineage>
</organism>
<dbReference type="PANTHER" id="PTHR13603:SF1">
    <property type="entry name" value="TRANSMEMBRANE PROTEIN 186"/>
    <property type="match status" value="1"/>
</dbReference>
<evidence type="ECO:0000256" key="7">
    <source>
        <dbReference type="ARBA" id="ARBA00023128"/>
    </source>
</evidence>
<evidence type="ECO:0000313" key="11">
    <source>
        <dbReference type="EMBL" id="CAG6624482.1"/>
    </source>
</evidence>
<name>A0A8D8MHI1_9HEMI</name>
<dbReference type="EMBL" id="HBUF01341559">
    <property type="protein sequence ID" value="CAG6704254.1"/>
    <property type="molecule type" value="Transcribed_RNA"/>
</dbReference>
<feature type="compositionally biased region" description="Polar residues" evidence="9">
    <location>
        <begin position="212"/>
        <end position="223"/>
    </location>
</feature>
<accession>A0A8D8MHI1</accession>
<feature type="transmembrane region" description="Helical" evidence="10">
    <location>
        <begin position="76"/>
        <end position="92"/>
    </location>
</feature>
<sequence length="258" mass="28978">MLGNILLKAHYLVLKNAPCSNYSKLLFSVCSNQLFNKIPVLSNQQPSGRPIVDPDFKVIYRYPSIDYVRAISRSKTYALLANCVTVPVTYILELNDILVPNATLLMIGFGCSLVVSTSLTGLLLWKFVGIIYYNKKTDMVKIAYLTYMGLRADDVIPRTQLNRLKMWPYFPILSTISDAKTKKTYKISATNGIMEPLIYGAIFDHKGDEGNDASNSLEPNQKSLPPPSTDEVDFEELVKKIQADNQKKAKENKASQPR</sequence>
<evidence type="ECO:0000256" key="2">
    <source>
        <dbReference type="ARBA" id="ARBA00007020"/>
    </source>
</evidence>
<feature type="region of interest" description="Disordered" evidence="9">
    <location>
        <begin position="210"/>
        <end position="231"/>
    </location>
</feature>
<comment type="subcellular location">
    <subcellularLocation>
        <location evidence="1">Mitochondrion inner membrane</location>
        <topology evidence="1">Multi-pass membrane protein</topology>
    </subcellularLocation>
</comment>
<dbReference type="PANTHER" id="PTHR13603">
    <property type="entry name" value="TRANSMEMBRANE PROTEIN 186"/>
    <property type="match status" value="1"/>
</dbReference>
<feature type="transmembrane region" description="Helical" evidence="10">
    <location>
        <begin position="104"/>
        <end position="133"/>
    </location>
</feature>
<keyword evidence="4 10" id="KW-0812">Transmembrane</keyword>
<dbReference type="InterPro" id="IPR026571">
    <property type="entry name" value="Tmem186"/>
</dbReference>
<dbReference type="EMBL" id="HBUF01057325">
    <property type="protein sequence ID" value="CAG6624482.1"/>
    <property type="molecule type" value="Transcribed_RNA"/>
</dbReference>
<dbReference type="AlphaFoldDB" id="A0A8D8MHI1"/>
<protein>
    <recommendedName>
        <fullName evidence="3">Transmembrane protein 186</fullName>
    </recommendedName>
</protein>
<keyword evidence="7" id="KW-0496">Mitochondrion</keyword>
<evidence type="ECO:0000256" key="4">
    <source>
        <dbReference type="ARBA" id="ARBA00022692"/>
    </source>
</evidence>
<dbReference type="EMBL" id="HBUF01540595">
    <property type="protein sequence ID" value="CAG6754903.1"/>
    <property type="molecule type" value="Transcribed_RNA"/>
</dbReference>
<evidence type="ECO:0000256" key="9">
    <source>
        <dbReference type="SAM" id="MobiDB-lite"/>
    </source>
</evidence>
<evidence type="ECO:0000256" key="6">
    <source>
        <dbReference type="ARBA" id="ARBA00022989"/>
    </source>
</evidence>
<proteinExistence type="inferred from homology"/>
<keyword evidence="6 10" id="KW-1133">Transmembrane helix</keyword>
<dbReference type="EMBL" id="HBUF01057326">
    <property type="protein sequence ID" value="CAG6624484.1"/>
    <property type="molecule type" value="Transcribed_RNA"/>
</dbReference>
<evidence type="ECO:0000256" key="5">
    <source>
        <dbReference type="ARBA" id="ARBA00022792"/>
    </source>
</evidence>
<evidence type="ECO:0000256" key="8">
    <source>
        <dbReference type="ARBA" id="ARBA00023136"/>
    </source>
</evidence>